<dbReference type="GO" id="GO:0030134">
    <property type="term" value="C:COPII-coated ER to Golgi transport vesicle"/>
    <property type="evidence" value="ECO:0007669"/>
    <property type="project" value="TreeGrafter"/>
</dbReference>
<dbReference type="InterPro" id="IPR005052">
    <property type="entry name" value="Lectin_leg"/>
</dbReference>
<evidence type="ECO:0000256" key="7">
    <source>
        <dbReference type="SAM" id="SignalP"/>
    </source>
</evidence>
<dbReference type="EMBL" id="UFQS01000483">
    <property type="protein sequence ID" value="SSX04327.1"/>
    <property type="molecule type" value="Genomic_DNA"/>
</dbReference>
<evidence type="ECO:0000259" key="8">
    <source>
        <dbReference type="Pfam" id="PF03388"/>
    </source>
</evidence>
<feature type="transmembrane region" description="Helical" evidence="6">
    <location>
        <begin position="248"/>
        <end position="272"/>
    </location>
</feature>
<dbReference type="GO" id="GO:0005537">
    <property type="term" value="F:D-mannose binding"/>
    <property type="evidence" value="ECO:0007669"/>
    <property type="project" value="TreeGrafter"/>
</dbReference>
<evidence type="ECO:0000313" key="10">
    <source>
        <dbReference type="EMBL" id="SSX24692.1"/>
    </source>
</evidence>
<dbReference type="PANTHER" id="PTHR12223:SF28">
    <property type="entry name" value="LECTIN, MANNOSE BINDING 1 LIKE"/>
    <property type="match status" value="1"/>
</dbReference>
<keyword evidence="2 6" id="KW-0812">Transmembrane</keyword>
<dbReference type="Pfam" id="PF03388">
    <property type="entry name" value="Lectin_leg-like"/>
    <property type="match status" value="2"/>
</dbReference>
<dbReference type="GO" id="GO:0005793">
    <property type="term" value="C:endoplasmic reticulum-Golgi intermediate compartment"/>
    <property type="evidence" value="ECO:0007669"/>
    <property type="project" value="TreeGrafter"/>
</dbReference>
<feature type="chain" id="PRO_5036062038" evidence="7">
    <location>
        <begin position="19"/>
        <end position="340"/>
    </location>
</feature>
<evidence type="ECO:0000256" key="6">
    <source>
        <dbReference type="SAM" id="Phobius"/>
    </source>
</evidence>
<evidence type="ECO:0000256" key="4">
    <source>
        <dbReference type="ARBA" id="ARBA00022989"/>
    </source>
</evidence>
<dbReference type="InterPro" id="IPR051136">
    <property type="entry name" value="Intracellular_Lectin-GPT"/>
</dbReference>
<reference evidence="10" key="2">
    <citation type="submission" date="2018-07" db="EMBL/GenBank/DDBJ databases">
        <authorList>
            <person name="Quirk P.G."/>
            <person name="Krulwich T.A."/>
        </authorList>
    </citation>
    <scope>NUCLEOTIDE SEQUENCE</scope>
</reference>
<evidence type="ECO:0000256" key="1">
    <source>
        <dbReference type="ARBA" id="ARBA00004479"/>
    </source>
</evidence>
<evidence type="ECO:0000256" key="3">
    <source>
        <dbReference type="ARBA" id="ARBA00022729"/>
    </source>
</evidence>
<dbReference type="InterPro" id="IPR013320">
    <property type="entry name" value="ConA-like_dom_sf"/>
</dbReference>
<keyword evidence="3 7" id="KW-0732">Signal</keyword>
<dbReference type="SUPFAM" id="SSF49899">
    <property type="entry name" value="Concanavalin A-like lectins/glucanases"/>
    <property type="match status" value="1"/>
</dbReference>
<name>A0A336KIS6_CULSO</name>
<sequence>MKFQIAILMICFIGFSRGQIFKPEPDPKFSLIPPFLNSSMSNWIFNDTATLHPDHIQLSSKDFSKIGSIWNQNPVQSSSWELFLNYTLLKSRNAGTDKLVLWYSSQHDIDAPYIIDYHLGHKELGNFDGYYIAVTRKQRAVFDIEIYDKFSNKSLSCMIPENLAESAHSTLAIQYFDGTLTVNHTGKGDEMEFCTSVNNFNIRLGYYFGITASSRIIEPTFNVNSLKFTKYDLHANLMEMERKNNRNYYYVVQAVILIVIVAALISIGIYIYNDCFNRVREVSGNHDVENRRSSNIYETILENQQWERTPSGNYHMYQKPDILLNHDKSKDEYDHLNFSK</sequence>
<dbReference type="GO" id="GO:0000139">
    <property type="term" value="C:Golgi membrane"/>
    <property type="evidence" value="ECO:0007669"/>
    <property type="project" value="TreeGrafter"/>
</dbReference>
<feature type="domain" description="L-type lectin-like" evidence="8">
    <location>
        <begin position="156"/>
        <end position="230"/>
    </location>
</feature>
<dbReference type="Gene3D" id="2.60.120.200">
    <property type="match status" value="1"/>
</dbReference>
<dbReference type="PANTHER" id="PTHR12223">
    <property type="entry name" value="VESICULAR MANNOSE-BINDING LECTIN"/>
    <property type="match status" value="1"/>
</dbReference>
<keyword evidence="5 6" id="KW-0472">Membrane</keyword>
<reference evidence="9" key="1">
    <citation type="submission" date="2018-04" db="EMBL/GenBank/DDBJ databases">
        <authorList>
            <person name="Go L.Y."/>
            <person name="Mitchell J.A."/>
        </authorList>
    </citation>
    <scope>NUCLEOTIDE SEQUENCE</scope>
    <source>
        <tissue evidence="9">Whole organism</tissue>
    </source>
</reference>
<dbReference type="GO" id="GO:0005789">
    <property type="term" value="C:endoplasmic reticulum membrane"/>
    <property type="evidence" value="ECO:0007669"/>
    <property type="project" value="TreeGrafter"/>
</dbReference>
<feature type="signal peptide" evidence="7">
    <location>
        <begin position="1"/>
        <end position="18"/>
    </location>
</feature>
<evidence type="ECO:0000313" key="9">
    <source>
        <dbReference type="EMBL" id="SSX04327.1"/>
    </source>
</evidence>
<feature type="domain" description="L-type lectin-like" evidence="8">
    <location>
        <begin position="28"/>
        <end position="112"/>
    </location>
</feature>
<keyword evidence="4 6" id="KW-1133">Transmembrane helix</keyword>
<evidence type="ECO:0000256" key="5">
    <source>
        <dbReference type="ARBA" id="ARBA00023136"/>
    </source>
</evidence>
<accession>A0A336KIS6</accession>
<dbReference type="VEuPathDB" id="VectorBase:CSON011243"/>
<proteinExistence type="predicted"/>
<gene>
    <name evidence="9" type="primary">CSON011243</name>
</gene>
<dbReference type="GO" id="GO:0006888">
    <property type="term" value="P:endoplasmic reticulum to Golgi vesicle-mediated transport"/>
    <property type="evidence" value="ECO:0007669"/>
    <property type="project" value="TreeGrafter"/>
</dbReference>
<dbReference type="EMBL" id="UFQT01000483">
    <property type="protein sequence ID" value="SSX24692.1"/>
    <property type="molecule type" value="Genomic_DNA"/>
</dbReference>
<protein>
    <submittedName>
        <fullName evidence="9">CSON011243 protein</fullName>
    </submittedName>
</protein>
<dbReference type="AlphaFoldDB" id="A0A336KIS6"/>
<evidence type="ECO:0000256" key="2">
    <source>
        <dbReference type="ARBA" id="ARBA00022692"/>
    </source>
</evidence>
<organism evidence="9">
    <name type="scientific">Culicoides sonorensis</name>
    <name type="common">Biting midge</name>
    <dbReference type="NCBI Taxonomy" id="179676"/>
    <lineage>
        <taxon>Eukaryota</taxon>
        <taxon>Metazoa</taxon>
        <taxon>Ecdysozoa</taxon>
        <taxon>Arthropoda</taxon>
        <taxon>Hexapoda</taxon>
        <taxon>Insecta</taxon>
        <taxon>Pterygota</taxon>
        <taxon>Neoptera</taxon>
        <taxon>Endopterygota</taxon>
        <taxon>Diptera</taxon>
        <taxon>Nematocera</taxon>
        <taxon>Chironomoidea</taxon>
        <taxon>Ceratopogonidae</taxon>
        <taxon>Ceratopogoninae</taxon>
        <taxon>Culicoides</taxon>
        <taxon>Monoculicoides</taxon>
    </lineage>
</organism>
<comment type="subcellular location">
    <subcellularLocation>
        <location evidence="1">Membrane</location>
        <topology evidence="1">Single-pass type I membrane protein</topology>
    </subcellularLocation>
</comment>